<dbReference type="AlphaFoldDB" id="A0A1W1CJY6"/>
<organism evidence="2">
    <name type="scientific">hydrothermal vent metagenome</name>
    <dbReference type="NCBI Taxonomy" id="652676"/>
    <lineage>
        <taxon>unclassified sequences</taxon>
        <taxon>metagenomes</taxon>
        <taxon>ecological metagenomes</taxon>
    </lineage>
</organism>
<keyword evidence="1" id="KW-0472">Membrane</keyword>
<sequence length="47" mass="5635">MALWSLEYNIVMFIINPILLYEILALYQKYLKEITLKKKIGIFKANE</sequence>
<reference evidence="2" key="1">
    <citation type="submission" date="2016-10" db="EMBL/GenBank/DDBJ databases">
        <authorList>
            <person name="de Groot N.N."/>
        </authorList>
    </citation>
    <scope>NUCLEOTIDE SEQUENCE</scope>
</reference>
<dbReference type="EMBL" id="FPHM01000097">
    <property type="protein sequence ID" value="SFV66126.1"/>
    <property type="molecule type" value="Genomic_DNA"/>
</dbReference>
<evidence type="ECO:0000313" key="2">
    <source>
        <dbReference type="EMBL" id="SFV66126.1"/>
    </source>
</evidence>
<proteinExistence type="predicted"/>
<feature type="transmembrane region" description="Helical" evidence="1">
    <location>
        <begin position="6"/>
        <end position="27"/>
    </location>
</feature>
<evidence type="ECO:0000256" key="1">
    <source>
        <dbReference type="SAM" id="Phobius"/>
    </source>
</evidence>
<name>A0A1W1CJY6_9ZZZZ</name>
<accession>A0A1W1CJY6</accession>
<protein>
    <submittedName>
        <fullName evidence="2">Uncharacterized protein</fullName>
    </submittedName>
</protein>
<keyword evidence="1" id="KW-1133">Transmembrane helix</keyword>
<gene>
    <name evidence="2" type="ORF">MNB_SV-13-602</name>
</gene>
<keyword evidence="1" id="KW-0812">Transmembrane</keyword>